<keyword evidence="5" id="KW-0598">Phosphotransferase system</keyword>
<evidence type="ECO:0000256" key="7">
    <source>
        <dbReference type="ARBA" id="ARBA00022989"/>
    </source>
</evidence>
<evidence type="ECO:0000256" key="4">
    <source>
        <dbReference type="ARBA" id="ARBA00022597"/>
    </source>
</evidence>
<dbReference type="EMBL" id="CP003125">
    <property type="protein sequence ID" value="AEV19592.1"/>
    <property type="molecule type" value="Genomic_DNA"/>
</dbReference>
<sequence length="75" mass="7945">MSLTMVLLFFVVAPFAGKSFIEKELSGGVNFLVFSLMQGITFAAGVYVVLAGALVTGAPPMGYILTRWDGVMTPP</sequence>
<protein>
    <submittedName>
        <fullName evidence="10">PTS system, ascorbate-specific IIC component</fullName>
    </submittedName>
</protein>
<comment type="subcellular location">
    <subcellularLocation>
        <location evidence="1">Cell membrane</location>
        <topology evidence="1">Multi-pass membrane protein</topology>
    </subcellularLocation>
</comment>
<keyword evidence="6 9" id="KW-0812">Transmembrane</keyword>
<evidence type="ECO:0000256" key="2">
    <source>
        <dbReference type="ARBA" id="ARBA00022448"/>
    </source>
</evidence>
<dbReference type="Proteomes" id="UP000005636">
    <property type="component" value="Chromosome"/>
</dbReference>
<keyword evidence="11" id="KW-1185">Reference proteome</keyword>
<gene>
    <name evidence="10" type="ORF">GTCCBUS3UF5_22860</name>
</gene>
<name>A0ABM5MIR4_GEOTH</name>
<proteinExistence type="predicted"/>
<evidence type="ECO:0000256" key="9">
    <source>
        <dbReference type="SAM" id="Phobius"/>
    </source>
</evidence>
<dbReference type="InterPro" id="IPR004703">
    <property type="entry name" value="PTS_sugar-sp_permease"/>
</dbReference>
<feature type="transmembrane region" description="Helical" evidence="9">
    <location>
        <begin position="33"/>
        <end position="55"/>
    </location>
</feature>
<evidence type="ECO:0000313" key="11">
    <source>
        <dbReference type="Proteomes" id="UP000005636"/>
    </source>
</evidence>
<keyword evidence="7 9" id="KW-1133">Transmembrane helix</keyword>
<accession>A0ABM5MIR4</accession>
<evidence type="ECO:0000313" key="10">
    <source>
        <dbReference type="EMBL" id="AEV19592.1"/>
    </source>
</evidence>
<keyword evidence="3" id="KW-1003">Cell membrane</keyword>
<keyword evidence="4" id="KW-0762">Sugar transport</keyword>
<organism evidence="10 11">
    <name type="scientific">Geobacillus thermoleovorans CCB_US3_UF5</name>
    <dbReference type="NCBI Taxonomy" id="1111068"/>
    <lineage>
        <taxon>Bacteria</taxon>
        <taxon>Bacillati</taxon>
        <taxon>Bacillota</taxon>
        <taxon>Bacilli</taxon>
        <taxon>Bacillales</taxon>
        <taxon>Anoxybacillaceae</taxon>
        <taxon>Geobacillus</taxon>
        <taxon>Geobacillus thermoleovorans group</taxon>
    </lineage>
</organism>
<keyword evidence="2" id="KW-0813">Transport</keyword>
<evidence type="ECO:0000256" key="8">
    <source>
        <dbReference type="ARBA" id="ARBA00023136"/>
    </source>
</evidence>
<reference evidence="10 11" key="1">
    <citation type="submission" date="2011-11" db="EMBL/GenBank/DDBJ databases">
        <title>Complete genome sequence of thermophilic Geobacillus thermoleovorans CCB_US3_UF5.</title>
        <authorList>
            <person name="Muhd Sakaff M.K.L."/>
            <person name="Abdul Rahman A.Y."/>
            <person name="Saito J.A."/>
            <person name="Hou S."/>
            <person name="Alam M."/>
        </authorList>
    </citation>
    <scope>NUCLEOTIDE SEQUENCE [LARGE SCALE GENOMIC DNA]</scope>
    <source>
        <strain evidence="10 11">CCB_US3_UF5</strain>
    </source>
</reference>
<keyword evidence="8 9" id="KW-0472">Membrane</keyword>
<evidence type="ECO:0000256" key="1">
    <source>
        <dbReference type="ARBA" id="ARBA00004651"/>
    </source>
</evidence>
<evidence type="ECO:0000256" key="6">
    <source>
        <dbReference type="ARBA" id="ARBA00022692"/>
    </source>
</evidence>
<dbReference type="Pfam" id="PF03611">
    <property type="entry name" value="EIIC-GAT"/>
    <property type="match status" value="1"/>
</dbReference>
<evidence type="ECO:0000256" key="3">
    <source>
        <dbReference type="ARBA" id="ARBA00022475"/>
    </source>
</evidence>
<evidence type="ECO:0000256" key="5">
    <source>
        <dbReference type="ARBA" id="ARBA00022683"/>
    </source>
</evidence>